<dbReference type="Proteomes" id="UP000001219">
    <property type="component" value="Chromosome"/>
</dbReference>
<reference evidence="2 3" key="2">
    <citation type="journal article" date="2010" name="Stand. Genomic Sci.">
        <title>Complete genome sequence of Gordonia bronchialis type strain (3410).</title>
        <authorList>
            <person name="Ivanova N."/>
            <person name="Sikorski J."/>
            <person name="Jando M."/>
            <person name="Lapidus A."/>
            <person name="Nolan M."/>
            <person name="Lucas S."/>
            <person name="Del Rio T.G."/>
            <person name="Tice H."/>
            <person name="Copeland A."/>
            <person name="Cheng J.F."/>
            <person name="Chen F."/>
            <person name="Bruce D."/>
            <person name="Goodwin L."/>
            <person name="Pitluck S."/>
            <person name="Mavromatis K."/>
            <person name="Ovchinnikova G."/>
            <person name="Pati A."/>
            <person name="Chen A."/>
            <person name="Palaniappan K."/>
            <person name="Land M."/>
            <person name="Hauser L."/>
            <person name="Chang Y.J."/>
            <person name="Jeffries C.D."/>
            <person name="Chain P."/>
            <person name="Saunders E."/>
            <person name="Han C."/>
            <person name="Detter J.C."/>
            <person name="Brettin T."/>
            <person name="Rohde M."/>
            <person name="Goker M."/>
            <person name="Bristow J."/>
            <person name="Eisen J.A."/>
            <person name="Markowitz V."/>
            <person name="Hugenholtz P."/>
            <person name="Klenk H.P."/>
            <person name="Kyrpides N.C."/>
        </authorList>
    </citation>
    <scope>NUCLEOTIDE SEQUENCE [LARGE SCALE GENOMIC DNA]</scope>
    <source>
        <strain evidence="3">ATCC 25592 / DSM 43247 / BCRC 13721 / JCM 3198 / KCTC 3076 / NBRC 16047 / NCTC 10667</strain>
    </source>
</reference>
<protein>
    <recommendedName>
        <fullName evidence="4">Pyrrolo-quinoline quinone</fullName>
    </recommendedName>
</protein>
<dbReference type="OrthoDB" id="4364694at2"/>
<dbReference type="KEGG" id="gbr:Gbro_0851"/>
<dbReference type="HOGENOM" id="CLU_684691_0_0_11"/>
<name>D0L3G5_GORB4</name>
<keyword evidence="1" id="KW-0472">Membrane</keyword>
<accession>D0L3G5</accession>
<dbReference type="STRING" id="526226.Gbro_0851"/>
<feature type="transmembrane region" description="Helical" evidence="1">
    <location>
        <begin position="16"/>
        <end position="38"/>
    </location>
</feature>
<keyword evidence="1" id="KW-1133">Transmembrane helix</keyword>
<gene>
    <name evidence="2" type="ordered locus">Gbro_0851</name>
</gene>
<evidence type="ECO:0000313" key="2">
    <source>
        <dbReference type="EMBL" id="ACY20164.1"/>
    </source>
</evidence>
<dbReference type="RefSeq" id="WP_012832744.1">
    <property type="nucleotide sequence ID" value="NC_013441.1"/>
</dbReference>
<proteinExistence type="predicted"/>
<organism evidence="2 3">
    <name type="scientific">Gordonia bronchialis (strain ATCC 25592 / DSM 43247 / BCRC 13721 / JCM 3198 / KCTC 3076 / NBRC 16047 / NCTC 10667)</name>
    <name type="common">Rhodococcus bronchialis</name>
    <dbReference type="NCBI Taxonomy" id="526226"/>
    <lineage>
        <taxon>Bacteria</taxon>
        <taxon>Bacillati</taxon>
        <taxon>Actinomycetota</taxon>
        <taxon>Actinomycetes</taxon>
        <taxon>Mycobacteriales</taxon>
        <taxon>Gordoniaceae</taxon>
        <taxon>Gordonia</taxon>
    </lineage>
</organism>
<sequence length="439" mass="46152">MSIGSSVSAVARRLPFGIGSVVAVLCVVMVVGAGAVLIGGPTDSDDTDYDFGLLRDYRSTPDVAWTLTDADLPGYAGAGQIKVTDTYHDTWLVSYPSGIGRAFMAVDRRNGRARWDQIVRAGLGDCAFTETGQVGCAIELGDPPTPAFYLVDPDGTISGSSALDGTSTVFGWASNFLRINKFGYQVSLVAPGGRTLWTQRFAQAVVRDRVQISDGVAVLPTADGSEYALRRSDGEARVSCTQCRMQLYPGGLVVQYDEAVNQRVAMYGLANGRLDSAPTSVVPGVRLVSGTSTKPVLAIQGSVFASHGVYSVYDPAGHDETWQVVDEQVSKAGARPCGSLLSLARIDGSRVMFELSDGSRLGGMLPPDPRHPETNLDLLRCVGSSGDLMVVAGWGQVSAMAPDGQVRWAVALSGDGAASAVDGYVVLTQGTTLSVLRPS</sequence>
<dbReference type="AlphaFoldDB" id="D0L3G5"/>
<dbReference type="EMBL" id="CP001802">
    <property type="protein sequence ID" value="ACY20164.1"/>
    <property type="molecule type" value="Genomic_DNA"/>
</dbReference>
<evidence type="ECO:0008006" key="4">
    <source>
        <dbReference type="Google" id="ProtNLM"/>
    </source>
</evidence>
<keyword evidence="1" id="KW-0812">Transmembrane</keyword>
<keyword evidence="3" id="KW-1185">Reference proteome</keyword>
<dbReference type="eggNOG" id="ENOG5033PSY">
    <property type="taxonomic scope" value="Bacteria"/>
</dbReference>
<reference evidence="3" key="1">
    <citation type="submission" date="2009-10" db="EMBL/GenBank/DDBJ databases">
        <title>The complete chromosome of Gordonia bronchialis DSM 43247.</title>
        <authorList>
            <consortium name="US DOE Joint Genome Institute (JGI-PGF)"/>
            <person name="Lucas S."/>
            <person name="Copeland A."/>
            <person name="Lapidus A."/>
            <person name="Glavina del Rio T."/>
            <person name="Dalin E."/>
            <person name="Tice H."/>
            <person name="Bruce D."/>
            <person name="Goodwin L."/>
            <person name="Pitluck S."/>
            <person name="Kyrpides N."/>
            <person name="Mavromatis K."/>
            <person name="Ivanova N."/>
            <person name="Ovchinnikova G."/>
            <person name="Saunders E."/>
            <person name="Brettin T."/>
            <person name="Detter J.C."/>
            <person name="Han C."/>
            <person name="Larimer F."/>
            <person name="Land M."/>
            <person name="Hauser L."/>
            <person name="Markowitz V."/>
            <person name="Cheng J.-F."/>
            <person name="Hugenholtz P."/>
            <person name="Woyke T."/>
            <person name="Wu D."/>
            <person name="Jando M."/>
            <person name="Schneider S."/>
            <person name="Goeker M."/>
            <person name="Klenk H.-P."/>
            <person name="Eisen J.A."/>
        </authorList>
    </citation>
    <scope>NUCLEOTIDE SEQUENCE [LARGE SCALE GENOMIC DNA]</scope>
    <source>
        <strain evidence="3">ATCC 25592 / DSM 43247 / BCRC 13721 / JCM 3198 / KCTC 3076 / NBRC 16047 / NCTC 10667</strain>
    </source>
</reference>
<evidence type="ECO:0000256" key="1">
    <source>
        <dbReference type="SAM" id="Phobius"/>
    </source>
</evidence>
<evidence type="ECO:0000313" key="3">
    <source>
        <dbReference type="Proteomes" id="UP000001219"/>
    </source>
</evidence>